<dbReference type="RefSeq" id="WP_380625209.1">
    <property type="nucleotide sequence ID" value="NZ_JBHSDK010000061.1"/>
</dbReference>
<evidence type="ECO:0000313" key="2">
    <source>
        <dbReference type="Proteomes" id="UP001595823"/>
    </source>
</evidence>
<gene>
    <name evidence="1" type="ORF">ACFPET_21785</name>
</gene>
<protein>
    <submittedName>
        <fullName evidence="1">Uncharacterized protein</fullName>
    </submittedName>
</protein>
<keyword evidence="2" id="KW-1185">Reference proteome</keyword>
<comment type="caution">
    <text evidence="1">The sequence shown here is derived from an EMBL/GenBank/DDBJ whole genome shotgun (WGS) entry which is preliminary data.</text>
</comment>
<accession>A0ABV8U3X8</accession>
<name>A0ABV8U3X8_9ACTN</name>
<evidence type="ECO:0000313" key="1">
    <source>
        <dbReference type="EMBL" id="MFC4337830.1"/>
    </source>
</evidence>
<sequence>MVTERHAAMLSHGAGRPASMEATIGRFDQGGRRFTMTFTFDDPGRLKLYEERADEVDRLVLTVTDPYDENPVESWRVYVGQVPSDRDELRRLAFECFRGDSRCCIDVVGT</sequence>
<proteinExistence type="predicted"/>
<reference evidence="2" key="1">
    <citation type="journal article" date="2019" name="Int. J. Syst. Evol. Microbiol.">
        <title>The Global Catalogue of Microorganisms (GCM) 10K type strain sequencing project: providing services to taxonomists for standard genome sequencing and annotation.</title>
        <authorList>
            <consortium name="The Broad Institute Genomics Platform"/>
            <consortium name="The Broad Institute Genome Sequencing Center for Infectious Disease"/>
            <person name="Wu L."/>
            <person name="Ma J."/>
        </authorList>
    </citation>
    <scope>NUCLEOTIDE SEQUENCE [LARGE SCALE GENOMIC DNA]</scope>
    <source>
        <strain evidence="2">IBRC-M 10908</strain>
    </source>
</reference>
<dbReference type="EMBL" id="JBHSDK010000061">
    <property type="protein sequence ID" value="MFC4337830.1"/>
    <property type="molecule type" value="Genomic_DNA"/>
</dbReference>
<dbReference type="Proteomes" id="UP001595823">
    <property type="component" value="Unassembled WGS sequence"/>
</dbReference>
<organism evidence="1 2">
    <name type="scientific">Salininema proteolyticum</name>
    <dbReference type="NCBI Taxonomy" id="1607685"/>
    <lineage>
        <taxon>Bacteria</taxon>
        <taxon>Bacillati</taxon>
        <taxon>Actinomycetota</taxon>
        <taxon>Actinomycetes</taxon>
        <taxon>Glycomycetales</taxon>
        <taxon>Glycomycetaceae</taxon>
        <taxon>Salininema</taxon>
    </lineage>
</organism>